<keyword evidence="1" id="KW-0808">Transferase</keyword>
<dbReference type="Gene3D" id="3.10.450.620">
    <property type="entry name" value="JHP933, nucleotidyltransferase-like core domain"/>
    <property type="match status" value="1"/>
</dbReference>
<keyword evidence="2" id="KW-1185">Reference proteome</keyword>
<protein>
    <submittedName>
        <fullName evidence="1">Nucleotidyl transferase AbiEii/AbiGii toxin family protein</fullName>
    </submittedName>
</protein>
<dbReference type="RefSeq" id="WP_227388744.1">
    <property type="nucleotide sequence ID" value="NZ_JBHSCJ010000003.1"/>
</dbReference>
<evidence type="ECO:0000313" key="1">
    <source>
        <dbReference type="EMBL" id="MCB8888152.1"/>
    </source>
</evidence>
<dbReference type="EMBL" id="WHVL01000001">
    <property type="protein sequence ID" value="MCB8888152.1"/>
    <property type="molecule type" value="Genomic_DNA"/>
</dbReference>
<dbReference type="InterPro" id="IPR014942">
    <property type="entry name" value="AbiEii"/>
</dbReference>
<accession>A0ABS8DPA2</accession>
<dbReference type="Pfam" id="PF08843">
    <property type="entry name" value="AbiEii"/>
    <property type="match status" value="1"/>
</dbReference>
<name>A0ABS8DPA2_9GAMM</name>
<dbReference type="Proteomes" id="UP001319882">
    <property type="component" value="Unassembled WGS sequence"/>
</dbReference>
<comment type="caution">
    <text evidence="1">The sequence shown here is derived from an EMBL/GenBank/DDBJ whole genome shotgun (WGS) entry which is preliminary data.</text>
</comment>
<sequence>MMIETADFNALVDQAMREPALARLRPVIEKELLHYDLLFALDKEGLLEGLVFQGGTYLRLCHGGSRFSEDLDFAGGPDFSSRGLMEIKGCLEDYLTKRYGLEVSVKEPASLKRDVRYAELNIERWQIAITTSPQRRDLPKQKIKLEVANIPAHTQEARPLLRNYEFLPDGYEDLLIIGETRNEIMADKLFSLPATEKYVRHRDIWDLVWLTQRGAEVDTDLVKRKMTDYRLEDYPARLERMMTRLPHIIASKSFHDEMGRFLPVDVYARTLEQDKFHSYMTATLIQLLTTVKAALKTSPEKPPFQM</sequence>
<gene>
    <name evidence="1" type="ORF">GEV37_03300</name>
</gene>
<proteinExistence type="predicted"/>
<dbReference type="GO" id="GO:0016740">
    <property type="term" value="F:transferase activity"/>
    <property type="evidence" value="ECO:0007669"/>
    <property type="project" value="UniProtKB-KW"/>
</dbReference>
<evidence type="ECO:0000313" key="2">
    <source>
        <dbReference type="Proteomes" id="UP001319882"/>
    </source>
</evidence>
<reference evidence="1 2" key="1">
    <citation type="journal article" date="2021" name="Sci. Rep.">
        <title>Genome analysis of a halophilic bacterium Halomonas malpeensis YU-PRIM-29(T) reveals its exopolysaccharide and pigment producing capabilities.</title>
        <authorList>
            <person name="Athmika"/>
            <person name="Ghate S.D."/>
            <person name="Arun A.B."/>
            <person name="Rao S.S."/>
            <person name="Kumar S.T.A."/>
            <person name="Kandiyil M.K."/>
            <person name="Saptami K."/>
            <person name="Rekha P.D."/>
        </authorList>
    </citation>
    <scope>NUCLEOTIDE SEQUENCE [LARGE SCALE GENOMIC DNA]</scope>
    <source>
        <strain evidence="2">prim 29</strain>
    </source>
</reference>
<organism evidence="1 2">
    <name type="scientific">Vreelandella malpeensis</name>
    <dbReference type="NCBI Taxonomy" id="1172368"/>
    <lineage>
        <taxon>Bacteria</taxon>
        <taxon>Pseudomonadati</taxon>
        <taxon>Pseudomonadota</taxon>
        <taxon>Gammaproteobacteria</taxon>
        <taxon>Oceanospirillales</taxon>
        <taxon>Halomonadaceae</taxon>
        <taxon>Vreelandella</taxon>
    </lineage>
</organism>